<sequence>MGKQKPSFFSLNKLKPSNKKKNSSHHSSSSSSSSASSSPNSPISTLHRAHDPAGLRLVFDRFDSNQDGKISLSELESTLRCLGHHDPHRTVSEEAASMMGAADLDGDGFIDWDEFVSVNRTGTAVVSPCGADEDDLRRAFTAFDRDGNGLISAEELHQVLRGVMGDGAASLADCRGMIRAVDRNGDGAVSFEEFLTMMTNRTNRTLSV</sequence>
<keyword evidence="3" id="KW-0677">Repeat</keyword>
<dbReference type="SUPFAM" id="SSF47473">
    <property type="entry name" value="EF-hand"/>
    <property type="match status" value="1"/>
</dbReference>
<dbReference type="Pfam" id="PF13499">
    <property type="entry name" value="EF-hand_7"/>
    <property type="match status" value="2"/>
</dbReference>
<dbReference type="SMART" id="SM00054">
    <property type="entry name" value="EFh"/>
    <property type="match status" value="4"/>
</dbReference>
<feature type="region of interest" description="Disordered" evidence="5">
    <location>
        <begin position="1"/>
        <end position="47"/>
    </location>
</feature>
<evidence type="ECO:0000256" key="5">
    <source>
        <dbReference type="SAM" id="MobiDB-lite"/>
    </source>
</evidence>
<reference evidence="7" key="1">
    <citation type="journal article" date="2023" name="Nat. Commun.">
        <title>Diploid and tetraploid genomes of Acorus and the evolution of monocots.</title>
        <authorList>
            <person name="Ma L."/>
            <person name="Liu K.W."/>
            <person name="Li Z."/>
            <person name="Hsiao Y.Y."/>
            <person name="Qi Y."/>
            <person name="Fu T."/>
            <person name="Tang G.D."/>
            <person name="Zhang D."/>
            <person name="Sun W.H."/>
            <person name="Liu D.K."/>
            <person name="Li Y."/>
            <person name="Chen G.Z."/>
            <person name="Liu X.D."/>
            <person name="Liao X.Y."/>
            <person name="Jiang Y.T."/>
            <person name="Yu X."/>
            <person name="Hao Y."/>
            <person name="Huang J."/>
            <person name="Zhao X.W."/>
            <person name="Ke S."/>
            <person name="Chen Y.Y."/>
            <person name="Wu W.L."/>
            <person name="Hsu J.L."/>
            <person name="Lin Y.F."/>
            <person name="Huang M.D."/>
            <person name="Li C.Y."/>
            <person name="Huang L."/>
            <person name="Wang Z.W."/>
            <person name="Zhao X."/>
            <person name="Zhong W.Y."/>
            <person name="Peng D.H."/>
            <person name="Ahmad S."/>
            <person name="Lan S."/>
            <person name="Zhang J.S."/>
            <person name="Tsai W.C."/>
            <person name="Van de Peer Y."/>
            <person name="Liu Z.J."/>
        </authorList>
    </citation>
    <scope>NUCLEOTIDE SEQUENCE</scope>
    <source>
        <strain evidence="7">SCP</strain>
    </source>
</reference>
<dbReference type="InterPro" id="IPR018247">
    <property type="entry name" value="EF_Hand_1_Ca_BS"/>
</dbReference>
<dbReference type="GO" id="GO:0005509">
    <property type="term" value="F:calcium ion binding"/>
    <property type="evidence" value="ECO:0007669"/>
    <property type="project" value="InterPro"/>
</dbReference>
<keyword evidence="4" id="KW-0106">Calcium</keyword>
<name>A0AAV9AH96_ACOGR</name>
<feature type="domain" description="EF-hand" evidence="6">
    <location>
        <begin position="169"/>
        <end position="204"/>
    </location>
</feature>
<proteinExistence type="predicted"/>
<feature type="domain" description="EF-hand" evidence="6">
    <location>
        <begin position="131"/>
        <end position="166"/>
    </location>
</feature>
<keyword evidence="2" id="KW-0479">Metal-binding</keyword>
<dbReference type="AlphaFoldDB" id="A0AAV9AH96"/>
<dbReference type="FunFam" id="1.10.238.10:FF:000089">
    <property type="entry name" value="calmodulin-like protein 3"/>
    <property type="match status" value="1"/>
</dbReference>
<dbReference type="PROSITE" id="PS00018">
    <property type="entry name" value="EF_HAND_1"/>
    <property type="match status" value="4"/>
</dbReference>
<dbReference type="PROSITE" id="PS50222">
    <property type="entry name" value="EF_HAND_2"/>
    <property type="match status" value="4"/>
</dbReference>
<feature type="domain" description="EF-hand" evidence="6">
    <location>
        <begin position="50"/>
        <end position="85"/>
    </location>
</feature>
<dbReference type="InterPro" id="IPR011992">
    <property type="entry name" value="EF-hand-dom_pair"/>
</dbReference>
<comment type="caution">
    <text evidence="7">The sequence shown here is derived from an EMBL/GenBank/DDBJ whole genome shotgun (WGS) entry which is preliminary data.</text>
</comment>
<keyword evidence="8" id="KW-1185">Reference proteome</keyword>
<dbReference type="Proteomes" id="UP001179952">
    <property type="component" value="Unassembled WGS sequence"/>
</dbReference>
<protein>
    <submittedName>
        <fullName evidence="7">Calcium-binding protein CML24</fullName>
    </submittedName>
</protein>
<dbReference type="CDD" id="cd00051">
    <property type="entry name" value="EFh"/>
    <property type="match status" value="2"/>
</dbReference>
<evidence type="ECO:0000313" key="8">
    <source>
        <dbReference type="Proteomes" id="UP001179952"/>
    </source>
</evidence>
<accession>A0AAV9AH96</accession>
<dbReference type="EMBL" id="JAUJYN010000009">
    <property type="protein sequence ID" value="KAK1263493.1"/>
    <property type="molecule type" value="Genomic_DNA"/>
</dbReference>
<dbReference type="InterPro" id="IPR039647">
    <property type="entry name" value="EF_hand_pair_protein_CML-like"/>
</dbReference>
<evidence type="ECO:0000256" key="1">
    <source>
        <dbReference type="ARBA" id="ARBA00003291"/>
    </source>
</evidence>
<evidence type="ECO:0000256" key="4">
    <source>
        <dbReference type="ARBA" id="ARBA00022837"/>
    </source>
</evidence>
<feature type="compositionally biased region" description="Low complexity" evidence="5">
    <location>
        <begin position="25"/>
        <end position="41"/>
    </location>
</feature>
<feature type="domain" description="EF-hand" evidence="6">
    <location>
        <begin position="90"/>
        <end position="125"/>
    </location>
</feature>
<gene>
    <name evidence="7" type="ORF">QJS04_geneDACA013433</name>
</gene>
<evidence type="ECO:0000313" key="7">
    <source>
        <dbReference type="EMBL" id="KAK1263493.1"/>
    </source>
</evidence>
<organism evidence="7 8">
    <name type="scientific">Acorus gramineus</name>
    <name type="common">Dwarf sweet flag</name>
    <dbReference type="NCBI Taxonomy" id="55184"/>
    <lineage>
        <taxon>Eukaryota</taxon>
        <taxon>Viridiplantae</taxon>
        <taxon>Streptophyta</taxon>
        <taxon>Embryophyta</taxon>
        <taxon>Tracheophyta</taxon>
        <taxon>Spermatophyta</taxon>
        <taxon>Magnoliopsida</taxon>
        <taxon>Liliopsida</taxon>
        <taxon>Acoraceae</taxon>
        <taxon>Acorus</taxon>
    </lineage>
</organism>
<evidence type="ECO:0000256" key="2">
    <source>
        <dbReference type="ARBA" id="ARBA00022723"/>
    </source>
</evidence>
<dbReference type="InterPro" id="IPR002048">
    <property type="entry name" value="EF_hand_dom"/>
</dbReference>
<comment type="function">
    <text evidence="1">Potential calcium sensor.</text>
</comment>
<dbReference type="Gene3D" id="1.10.238.10">
    <property type="entry name" value="EF-hand"/>
    <property type="match status" value="2"/>
</dbReference>
<reference evidence="7" key="2">
    <citation type="submission" date="2023-06" db="EMBL/GenBank/DDBJ databases">
        <authorList>
            <person name="Ma L."/>
            <person name="Liu K.-W."/>
            <person name="Li Z."/>
            <person name="Hsiao Y.-Y."/>
            <person name="Qi Y."/>
            <person name="Fu T."/>
            <person name="Tang G."/>
            <person name="Zhang D."/>
            <person name="Sun W.-H."/>
            <person name="Liu D.-K."/>
            <person name="Li Y."/>
            <person name="Chen G.-Z."/>
            <person name="Liu X.-D."/>
            <person name="Liao X.-Y."/>
            <person name="Jiang Y.-T."/>
            <person name="Yu X."/>
            <person name="Hao Y."/>
            <person name="Huang J."/>
            <person name="Zhao X.-W."/>
            <person name="Ke S."/>
            <person name="Chen Y.-Y."/>
            <person name="Wu W.-L."/>
            <person name="Hsu J.-L."/>
            <person name="Lin Y.-F."/>
            <person name="Huang M.-D."/>
            <person name="Li C.-Y."/>
            <person name="Huang L."/>
            <person name="Wang Z.-W."/>
            <person name="Zhao X."/>
            <person name="Zhong W.-Y."/>
            <person name="Peng D.-H."/>
            <person name="Ahmad S."/>
            <person name="Lan S."/>
            <person name="Zhang J.-S."/>
            <person name="Tsai W.-C."/>
            <person name="Van De Peer Y."/>
            <person name="Liu Z.-J."/>
        </authorList>
    </citation>
    <scope>NUCLEOTIDE SEQUENCE</scope>
    <source>
        <strain evidence="7">SCP</strain>
        <tissue evidence="7">Leaves</tissue>
    </source>
</reference>
<dbReference type="PANTHER" id="PTHR10891">
    <property type="entry name" value="EF-HAND CALCIUM-BINDING DOMAIN CONTAINING PROTEIN"/>
    <property type="match status" value="1"/>
</dbReference>
<evidence type="ECO:0000259" key="6">
    <source>
        <dbReference type="PROSITE" id="PS50222"/>
    </source>
</evidence>
<evidence type="ECO:0000256" key="3">
    <source>
        <dbReference type="ARBA" id="ARBA00022737"/>
    </source>
</evidence>